<dbReference type="Proteomes" id="UP000251241">
    <property type="component" value="Unassembled WGS sequence"/>
</dbReference>
<protein>
    <submittedName>
        <fullName evidence="6">Ribonuclease Z</fullName>
    </submittedName>
</protein>
<name>A0A2X2LNX1_SPHMU</name>
<accession>A0A2X2LNX1</accession>
<organism evidence="6 7">
    <name type="scientific">Sphingobacterium multivorum</name>
    <dbReference type="NCBI Taxonomy" id="28454"/>
    <lineage>
        <taxon>Bacteria</taxon>
        <taxon>Pseudomonadati</taxon>
        <taxon>Bacteroidota</taxon>
        <taxon>Sphingobacteriia</taxon>
        <taxon>Sphingobacteriales</taxon>
        <taxon>Sphingobacteriaceae</taxon>
        <taxon>Sphingobacterium</taxon>
    </lineage>
</organism>
<keyword evidence="4" id="KW-0862">Zinc</keyword>
<dbReference type="SMART" id="SM00849">
    <property type="entry name" value="Lactamase_B"/>
    <property type="match status" value="1"/>
</dbReference>
<proteinExistence type="inferred from homology"/>
<dbReference type="InterPro" id="IPR001279">
    <property type="entry name" value="Metallo-B-lactamas"/>
</dbReference>
<dbReference type="CDD" id="cd07720">
    <property type="entry name" value="OPHC2-like_MBL-fold"/>
    <property type="match status" value="1"/>
</dbReference>
<dbReference type="InterPro" id="IPR036866">
    <property type="entry name" value="RibonucZ/Hydroxyglut_hydro"/>
</dbReference>
<dbReference type="EMBL" id="UAUU01000011">
    <property type="protein sequence ID" value="SPZ94789.1"/>
    <property type="molecule type" value="Genomic_DNA"/>
</dbReference>
<evidence type="ECO:0000313" key="7">
    <source>
        <dbReference type="Proteomes" id="UP000251241"/>
    </source>
</evidence>
<dbReference type="SUPFAM" id="SSF56281">
    <property type="entry name" value="Metallo-hydrolase/oxidoreductase"/>
    <property type="match status" value="1"/>
</dbReference>
<comment type="similarity">
    <text evidence="1">Belongs to the metallo-beta-lactamase superfamily.</text>
</comment>
<evidence type="ECO:0000256" key="2">
    <source>
        <dbReference type="ARBA" id="ARBA00022723"/>
    </source>
</evidence>
<dbReference type="AlphaFoldDB" id="A0A2X2LNX1"/>
<evidence type="ECO:0000256" key="4">
    <source>
        <dbReference type="ARBA" id="ARBA00022833"/>
    </source>
</evidence>
<dbReference type="PANTHER" id="PTHR42978">
    <property type="entry name" value="QUORUM-QUENCHING LACTONASE YTNP-RELATED-RELATED"/>
    <property type="match status" value="1"/>
</dbReference>
<dbReference type="InterPro" id="IPR051013">
    <property type="entry name" value="MBL_superfamily_lactonases"/>
</dbReference>
<evidence type="ECO:0000313" key="6">
    <source>
        <dbReference type="EMBL" id="SPZ94789.1"/>
    </source>
</evidence>
<dbReference type="PANTHER" id="PTHR42978:SF6">
    <property type="entry name" value="QUORUM-QUENCHING LACTONASE YTNP-RELATED"/>
    <property type="match status" value="1"/>
</dbReference>
<dbReference type="Gene3D" id="3.60.15.10">
    <property type="entry name" value="Ribonuclease Z/Hydroxyacylglutathione hydrolase-like"/>
    <property type="match status" value="1"/>
</dbReference>
<dbReference type="Pfam" id="PF00753">
    <property type="entry name" value="Lactamase_B"/>
    <property type="match status" value="1"/>
</dbReference>
<keyword evidence="3" id="KW-0378">Hydrolase</keyword>
<dbReference type="GO" id="GO:0016787">
    <property type="term" value="F:hydrolase activity"/>
    <property type="evidence" value="ECO:0007669"/>
    <property type="project" value="UniProtKB-KW"/>
</dbReference>
<evidence type="ECO:0000256" key="3">
    <source>
        <dbReference type="ARBA" id="ARBA00022801"/>
    </source>
</evidence>
<gene>
    <name evidence="6" type="ORF">NCTC11343_05568</name>
</gene>
<sequence length="301" mass="34146">MSNFGNMKQLKRTGHLQIPFGTLELVLLTDGYFTLETLQPTLAPKIPSQLVEMELQRLSLSTKIYQAPIIIMLIKQQNRYILIDTGEGHYDTDKAGNLMESLLLANIDCNKITDILITHAHRDHIGGILDADGSPNYPNATYYMAKPEFEFWMSDRPDFSKSENPEIAQASIDLIRKTLVAIEVKLQLFEPGDQLFSCIHTESAAVHTPGHIIYTIKSDNRAITNLVDLIHSPILVSQPHWGTQWDIDFNRAVDTRIKILDRCYQKQTLVLASHMPWPGIGFIGRKNNGKELEWIPKNSIN</sequence>
<feature type="domain" description="Metallo-beta-lactamase" evidence="5">
    <location>
        <begin position="68"/>
        <end position="274"/>
    </location>
</feature>
<keyword evidence="2" id="KW-0479">Metal-binding</keyword>
<reference evidence="6 7" key="1">
    <citation type="submission" date="2018-06" db="EMBL/GenBank/DDBJ databases">
        <authorList>
            <consortium name="Pathogen Informatics"/>
            <person name="Doyle S."/>
        </authorList>
    </citation>
    <scope>NUCLEOTIDE SEQUENCE [LARGE SCALE GENOMIC DNA]</scope>
    <source>
        <strain evidence="6 7">NCTC11343</strain>
    </source>
</reference>
<evidence type="ECO:0000259" key="5">
    <source>
        <dbReference type="SMART" id="SM00849"/>
    </source>
</evidence>
<dbReference type="GO" id="GO:0046872">
    <property type="term" value="F:metal ion binding"/>
    <property type="evidence" value="ECO:0007669"/>
    <property type="project" value="UniProtKB-KW"/>
</dbReference>
<evidence type="ECO:0000256" key="1">
    <source>
        <dbReference type="ARBA" id="ARBA00007749"/>
    </source>
</evidence>